<evidence type="ECO:0000313" key="2">
    <source>
        <dbReference type="EMBL" id="EWC90720.1"/>
    </source>
</evidence>
<proteinExistence type="predicted"/>
<evidence type="ECO:0000313" key="3">
    <source>
        <dbReference type="Proteomes" id="UP000030673"/>
    </source>
</evidence>
<feature type="compositionally biased region" description="Acidic residues" evidence="1">
    <location>
        <begin position="849"/>
        <end position="863"/>
    </location>
</feature>
<evidence type="ECO:0000256" key="1">
    <source>
        <dbReference type="SAM" id="MobiDB-lite"/>
    </source>
</evidence>
<dbReference type="PANTHER" id="PTHR31802:SF39">
    <property type="entry name" value="CHROMOSOME UNDETERMINED SCAFFOLD_55, WHOLE GENOME SHOTGUN SEQUENCE"/>
    <property type="match status" value="1"/>
</dbReference>
<reference evidence="2 3" key="1">
    <citation type="submission" date="2013-02" db="EMBL/GenBank/DDBJ databases">
        <title>The Genome Sequence of Plasmodium falciparum NF54.</title>
        <authorList>
            <consortium name="The Broad Institute Genome Sequencing Platform"/>
            <consortium name="The Broad Institute Genome Sequencing Center for Infectious Disease"/>
            <person name="Neafsey D."/>
            <person name="Cheeseman I."/>
            <person name="Volkman S."/>
            <person name="Adams J."/>
            <person name="Walker B."/>
            <person name="Young S.K."/>
            <person name="Zeng Q."/>
            <person name="Gargeya S."/>
            <person name="Fitzgerald M."/>
            <person name="Haas B."/>
            <person name="Abouelleil A."/>
            <person name="Alvarado L."/>
            <person name="Arachchi H.M."/>
            <person name="Berlin A.M."/>
            <person name="Chapman S.B."/>
            <person name="Dewar J."/>
            <person name="Goldberg J."/>
            <person name="Griggs A."/>
            <person name="Gujja S."/>
            <person name="Hansen M."/>
            <person name="Howarth C."/>
            <person name="Imamovic A."/>
            <person name="Larimer J."/>
            <person name="McCowan C."/>
            <person name="Murphy C."/>
            <person name="Neiman D."/>
            <person name="Pearson M."/>
            <person name="Priest M."/>
            <person name="Roberts A."/>
            <person name="Saif S."/>
            <person name="Shea T."/>
            <person name="Sisk P."/>
            <person name="Sykes S."/>
            <person name="Wortman J."/>
            <person name="Nusbaum C."/>
            <person name="Birren B."/>
        </authorList>
    </citation>
    <scope>NUCLEOTIDE SEQUENCE [LARGE SCALE GENOMIC DNA]</scope>
    <source>
        <strain evidence="2 3">NF54</strain>
    </source>
</reference>
<dbReference type="InterPro" id="IPR005553">
    <property type="entry name" value="CLAG"/>
</dbReference>
<gene>
    <name evidence="2" type="ORF">PFNF54_00366</name>
</gene>
<dbReference type="PANTHER" id="PTHR31802">
    <property type="entry name" value="32 KDA HEAT SHOCK PROTEIN-RELATED"/>
    <property type="match status" value="1"/>
</dbReference>
<keyword evidence="3" id="KW-1185">Reference proteome</keyword>
<protein>
    <recommendedName>
        <fullName evidence="4">Cytoadherence linked asexual protein 3.1</fullName>
    </recommendedName>
</protein>
<evidence type="ECO:0008006" key="4">
    <source>
        <dbReference type="Google" id="ProtNLM"/>
    </source>
</evidence>
<dbReference type="EMBL" id="KE123732">
    <property type="protein sequence ID" value="EWC90720.1"/>
    <property type="molecule type" value="Genomic_DNA"/>
</dbReference>
<dbReference type="GO" id="GO:0020035">
    <property type="term" value="P:adhesion of symbiont to microvasculature"/>
    <property type="evidence" value="ECO:0007669"/>
    <property type="project" value="InterPro"/>
</dbReference>
<dbReference type="AlphaFoldDB" id="W7KCK4"/>
<dbReference type="Pfam" id="PF03805">
    <property type="entry name" value="CLAG"/>
    <property type="match status" value="2"/>
</dbReference>
<organism evidence="2 3">
    <name type="scientific">Plasmodium falciparum (isolate NF54)</name>
    <dbReference type="NCBI Taxonomy" id="5843"/>
    <lineage>
        <taxon>Eukaryota</taxon>
        <taxon>Sar</taxon>
        <taxon>Alveolata</taxon>
        <taxon>Apicomplexa</taxon>
        <taxon>Aconoidasida</taxon>
        <taxon>Haemosporida</taxon>
        <taxon>Plasmodiidae</taxon>
        <taxon>Plasmodium</taxon>
        <taxon>Plasmodium (Laverania)</taxon>
    </lineage>
</organism>
<sequence length="872" mass="103839">MECNILEYLLHYFNKYQLEIIKTTQDTDFDLHGMMEHKYIKDYFFSFMCNDPKECIIYHTNQFKKEANEENTFPEQEEPNRQISAFNLYLNYYYFMKRYSSYGTKKTLYVHLLNLTGLLNHDTRAYVTSLYLPGYYNEKMKKSLTFLVHVNSFLQLDFFHQLNEPPLGLPRSYPLSLVLEHKFKEWMDSSPAGFYFSNYQNPYIRKDLHDKVLSQKFEPPKMNQWNKVLKSLIECAYDMYFEQRHVKNLYKYHNIYNINNKLMLMRDSIDLYKNNFDDVLFFADIFNMRKYMTATPVYKKVKDRVYHTLHSITGNSVNFYKYGIIYGFKVNKEILKEVVDELYSIYNFNTDIFTDTSFLQTVYLLFRRIEETYRTQRRDDKISVNNVFFMNVANNYSKLNKEEREIEIHNSMASRYYAKTMFAAFQMLFSTMLSNNVDNLDKAYGLSENIQVATSTSAFLTFAYVYNGSIMDSVTNSLLPPYAKKPITQLKYGKTFVFSNYFMLASKMYDMLNYKNLSLLCEYQAVASANFYSAKKVGQFLGRKFLPITTYFLVMRISWTHAFTTGQHLICAFDPKRCTPDCKNSTSYKSPQSFFYGWPPSSETYLFFYFFTNLYLDAYKSFPGGFGPAIKEQTQHVQEQTYERKPSVHSFNRNFFMELVNGFMYAFCFFAISQMYAYFENINFYITSNFRFLDRYYGVFNKYFINYAIIKLKEITSDLLIKYEREAYLSMKKYGYLGEVIAARLSPKDKIMNYVHETNEDIMSNLRRYDMENAFKNKMVTYVDDFAFFDDCGKNEQFLNERCDYCPVIEEVEETQLFTTTGDKNTNETTEIKKQTSTYIDTEKMNEADSADSDDEKDFDTPDNELMIARFH</sequence>
<dbReference type="Proteomes" id="UP000030673">
    <property type="component" value="Unassembled WGS sequence"/>
</dbReference>
<name>W7KCK4_PLAFO</name>
<feature type="region of interest" description="Disordered" evidence="1">
    <location>
        <begin position="836"/>
        <end position="864"/>
    </location>
</feature>
<accession>W7KCK4</accession>